<dbReference type="eggNOG" id="KOG2575">
    <property type="taxonomic scope" value="Eukaryota"/>
</dbReference>
<keyword evidence="7 10" id="KW-0256">Endoplasmic reticulum</keyword>
<keyword evidence="5 10" id="KW-0808">Transferase</keyword>
<feature type="transmembrane region" description="Helical" evidence="10">
    <location>
        <begin position="120"/>
        <end position="143"/>
    </location>
</feature>
<dbReference type="InterPro" id="IPR004856">
    <property type="entry name" value="Glyco_trans_ALG6/ALG8"/>
</dbReference>
<evidence type="ECO:0000256" key="8">
    <source>
        <dbReference type="ARBA" id="ARBA00022989"/>
    </source>
</evidence>
<feature type="transmembrane region" description="Helical" evidence="10">
    <location>
        <begin position="155"/>
        <end position="172"/>
    </location>
</feature>
<dbReference type="EMBL" id="CAEY01000437">
    <property type="status" value="NOT_ANNOTATED_CDS"/>
    <property type="molecule type" value="Genomic_DNA"/>
</dbReference>
<keyword evidence="6 10" id="KW-0812">Transmembrane</keyword>
<comment type="similarity">
    <text evidence="3 10">Belongs to the ALG6/ALG8 glucosyltransferase family.</text>
</comment>
<comment type="subcellular location">
    <subcellularLocation>
        <location evidence="1 10">Endoplasmic reticulum membrane</location>
        <topology evidence="1 10">Multi-pass membrane protein</topology>
    </subcellularLocation>
</comment>
<feature type="transmembrane region" description="Helical" evidence="10">
    <location>
        <begin position="359"/>
        <end position="384"/>
    </location>
</feature>
<feature type="transmembrane region" description="Helical" evidence="10">
    <location>
        <begin position="335"/>
        <end position="353"/>
    </location>
</feature>
<feature type="transmembrane region" description="Helical" evidence="10">
    <location>
        <begin position="435"/>
        <end position="453"/>
    </location>
</feature>
<feature type="transmembrane region" description="Helical" evidence="10">
    <location>
        <begin position="462"/>
        <end position="484"/>
    </location>
</feature>
<feature type="transmembrane region" description="Helical" evidence="10">
    <location>
        <begin position="240"/>
        <end position="262"/>
    </location>
</feature>
<gene>
    <name evidence="11" type="primary">107363219</name>
</gene>
<evidence type="ECO:0000256" key="1">
    <source>
        <dbReference type="ARBA" id="ARBA00004477"/>
    </source>
</evidence>
<dbReference type="OMA" id="FQVPPMH"/>
<dbReference type="HOGENOM" id="CLU_094820_0_0_1"/>
<evidence type="ECO:0000313" key="11">
    <source>
        <dbReference type="EnsemblMetazoa" id="tetur01g02160.1"/>
    </source>
</evidence>
<proteinExistence type="inferred from homology"/>
<dbReference type="OrthoDB" id="4983at2759"/>
<comment type="pathway">
    <text evidence="2 10">Protein modification; protein glycosylation.</text>
</comment>
<feature type="transmembrane region" description="Helical" evidence="10">
    <location>
        <begin position="396"/>
        <end position="415"/>
    </location>
</feature>
<keyword evidence="8 10" id="KW-1133">Transmembrane helix</keyword>
<evidence type="ECO:0000256" key="6">
    <source>
        <dbReference type="ARBA" id="ARBA00022692"/>
    </source>
</evidence>
<organism evidence="11 12">
    <name type="scientific">Tetranychus urticae</name>
    <name type="common">Two-spotted spider mite</name>
    <dbReference type="NCBI Taxonomy" id="32264"/>
    <lineage>
        <taxon>Eukaryota</taxon>
        <taxon>Metazoa</taxon>
        <taxon>Ecdysozoa</taxon>
        <taxon>Arthropoda</taxon>
        <taxon>Chelicerata</taxon>
        <taxon>Arachnida</taxon>
        <taxon>Acari</taxon>
        <taxon>Acariformes</taxon>
        <taxon>Trombidiformes</taxon>
        <taxon>Prostigmata</taxon>
        <taxon>Eleutherengona</taxon>
        <taxon>Raphignathae</taxon>
        <taxon>Tetranychoidea</taxon>
        <taxon>Tetranychidae</taxon>
        <taxon>Tetranychus</taxon>
    </lineage>
</organism>
<evidence type="ECO:0000313" key="12">
    <source>
        <dbReference type="Proteomes" id="UP000015104"/>
    </source>
</evidence>
<evidence type="ECO:0000256" key="4">
    <source>
        <dbReference type="ARBA" id="ARBA00022676"/>
    </source>
</evidence>
<evidence type="ECO:0000256" key="2">
    <source>
        <dbReference type="ARBA" id="ARBA00004922"/>
    </source>
</evidence>
<dbReference type="UniPathway" id="UPA00378"/>
<dbReference type="GO" id="GO:0042281">
    <property type="term" value="F:dolichyl pyrophosphate Man9GlcNAc2 alpha-1,3-glucosyltransferase activity"/>
    <property type="evidence" value="ECO:0007669"/>
    <property type="project" value="TreeGrafter"/>
</dbReference>
<dbReference type="GO" id="GO:0005789">
    <property type="term" value="C:endoplasmic reticulum membrane"/>
    <property type="evidence" value="ECO:0007669"/>
    <property type="project" value="UniProtKB-SubCell"/>
</dbReference>
<evidence type="ECO:0000256" key="3">
    <source>
        <dbReference type="ARBA" id="ARBA00008715"/>
    </source>
</evidence>
<evidence type="ECO:0000256" key="10">
    <source>
        <dbReference type="RuleBase" id="RU363110"/>
    </source>
</evidence>
<accession>T1JQ70</accession>
<dbReference type="Pfam" id="PF03155">
    <property type="entry name" value="Alg6_Alg8"/>
    <property type="match status" value="1"/>
</dbReference>
<feature type="transmembrane region" description="Helical" evidence="10">
    <location>
        <begin position="15"/>
        <end position="31"/>
    </location>
</feature>
<dbReference type="KEGG" id="tut:107363219"/>
<dbReference type="AlphaFoldDB" id="T1JQ70"/>
<protein>
    <recommendedName>
        <fullName evidence="10">Alpha-1,3-glucosyltransferase</fullName>
        <ecNumber evidence="10">2.4.1.-</ecNumber>
    </recommendedName>
</protein>
<reference evidence="11" key="2">
    <citation type="submission" date="2015-06" db="UniProtKB">
        <authorList>
            <consortium name="EnsemblMetazoa"/>
        </authorList>
    </citation>
    <scope>IDENTIFICATION</scope>
</reference>
<dbReference type="EnsemblMetazoa" id="tetur01g02160.1">
    <property type="protein sequence ID" value="tetur01g02160.1"/>
    <property type="gene ID" value="tetur01g02160"/>
</dbReference>
<evidence type="ECO:0000256" key="9">
    <source>
        <dbReference type="ARBA" id="ARBA00023136"/>
    </source>
</evidence>
<dbReference type="PANTHER" id="PTHR12413:SF1">
    <property type="entry name" value="DOLICHYL PYROPHOSPHATE MAN9GLCNAC2 ALPHA-1,3-GLUCOSYLTRANSFERASE"/>
    <property type="match status" value="1"/>
</dbReference>
<reference evidence="12" key="1">
    <citation type="submission" date="2011-08" db="EMBL/GenBank/DDBJ databases">
        <authorList>
            <person name="Rombauts S."/>
        </authorList>
    </citation>
    <scope>NUCLEOTIDE SEQUENCE</scope>
    <source>
        <strain evidence="12">London</strain>
    </source>
</reference>
<feature type="transmembrane region" description="Helical" evidence="10">
    <location>
        <begin position="308"/>
        <end position="328"/>
    </location>
</feature>
<dbReference type="PANTHER" id="PTHR12413">
    <property type="entry name" value="DOLICHYL GLYCOSYLTRANSFERASE"/>
    <property type="match status" value="1"/>
</dbReference>
<dbReference type="Proteomes" id="UP000015104">
    <property type="component" value="Unassembled WGS sequence"/>
</dbReference>
<feature type="transmembrane region" description="Helical" evidence="10">
    <location>
        <begin position="215"/>
        <end position="233"/>
    </location>
</feature>
<dbReference type="EC" id="2.4.1.-" evidence="10"/>
<keyword evidence="4 10" id="KW-0328">Glycosyltransferase</keyword>
<name>T1JQ70_TETUR</name>
<sequence length="500" mass="58018">MVFQSAQQAIGRMDSFLIPSIILNFMLRWLISRFSYSGARNPPLYGDYEAQRHWQEITYNLQPSEWYKNSTDNDLLYWGLDYPPLTAYHSWVNGFIGKSINESWVRLHTSRGTQGYDHKIFMRSTVLISDVVIYFTGLIYYFMVVRKPLKPRERGMLATIGLMYPALILIDHGHFQYNCVSLGFTVWAVVMLMSGRYFLGSVFYCLALNYKQMSLYYSFSFFFFLLGICFQYPNRTKSMITLATISSAVIMTFIACWFPFIWDSETFLSVVYRLFPISRGLYEDKVANIWCSLEVLIKLKRLVSASNMAKISAITTLICLLPSSFHLFKNPTIKNFIYNMAGTSLIFFLLSFQVHEKTILLAALPVTLLIHEHPFTTLWFYIISTFSLLPLMAKDGLIMPSLALTCFSLIIYVAFFRDMGLSVDFNLVHKARTIIFVSSICGCLFLTLASTMLKPPSRYPHIYILLNSIYSCFHFIGFTFYYHYLQFYAEEPELFKVKGL</sequence>
<feature type="transmembrane region" description="Helical" evidence="10">
    <location>
        <begin position="184"/>
        <end position="209"/>
    </location>
</feature>
<evidence type="ECO:0000256" key="5">
    <source>
        <dbReference type="ARBA" id="ARBA00022679"/>
    </source>
</evidence>
<dbReference type="STRING" id="32264.T1JQ70"/>
<evidence type="ECO:0000256" key="7">
    <source>
        <dbReference type="ARBA" id="ARBA00022824"/>
    </source>
</evidence>
<keyword evidence="12" id="KW-1185">Reference proteome</keyword>
<keyword evidence="9 10" id="KW-0472">Membrane</keyword>